<keyword evidence="2" id="KW-1185">Reference proteome</keyword>
<organism evidence="1 2">
    <name type="scientific">Coemansia nantahalensis</name>
    <dbReference type="NCBI Taxonomy" id="2789366"/>
    <lineage>
        <taxon>Eukaryota</taxon>
        <taxon>Fungi</taxon>
        <taxon>Fungi incertae sedis</taxon>
        <taxon>Zoopagomycota</taxon>
        <taxon>Kickxellomycotina</taxon>
        <taxon>Kickxellomycetes</taxon>
        <taxon>Kickxellales</taxon>
        <taxon>Kickxellaceae</taxon>
        <taxon>Coemansia</taxon>
    </lineage>
</organism>
<comment type="caution">
    <text evidence="1">The sequence shown here is derived from an EMBL/GenBank/DDBJ whole genome shotgun (WGS) entry which is preliminary data.</text>
</comment>
<sequence length="496" mass="54558">MVTVQVKWQGKKYSVDVDTAQPGETFKMQLFSLTGVAPDRQKVLVKGGQLKDDTDMAALGLKDNQILMMMGTADELPQAPAQPMRFVEDMTEDEVAKALEIPAGLTNLGNTCYMNAALQCLKAIPQLRAALAAHAPASAQADPRQGLVAALRHLLDQLGESGEGVPPFVFLQLLRQVFPKFAERDPQSGGNMQQDAEEFWTEMLTVLDHVLKGNGGSGAADRSVVEQRMSGSLVGRLSTEEAPEEPATERRGTFRKINCHIDKTVNHLSQGIRKGLEEVVEKHSDTLGRNAQYTATMQIERLPEYVTVSYNRFFWKTSESVEAKIVRSVKFPLDLDLAEFCTPELQEKMKPARAFLRDLEDRRMAERKLAKAGKEPAAAADDAAAAALPPLPAAEIHPDLRADVGCNPSGMYELVGVVTHIGRTANSGHYMGWVRKEKGVGGPDPKGAGVPDTQHWWYKFDDDQVSMVTDEDILRLCGGGDWHTAYLTLYRAKSLE</sequence>
<dbReference type="Proteomes" id="UP001140234">
    <property type="component" value="Unassembled WGS sequence"/>
</dbReference>
<accession>A0ACC1K153</accession>
<name>A0ACC1K153_9FUNG</name>
<evidence type="ECO:0000313" key="1">
    <source>
        <dbReference type="EMBL" id="KAJ2771325.1"/>
    </source>
</evidence>
<keyword evidence="1" id="KW-0378">Hydrolase</keyword>
<reference evidence="1" key="1">
    <citation type="submission" date="2022-07" db="EMBL/GenBank/DDBJ databases">
        <title>Phylogenomic reconstructions and comparative analyses of Kickxellomycotina fungi.</title>
        <authorList>
            <person name="Reynolds N.K."/>
            <person name="Stajich J.E."/>
            <person name="Barry K."/>
            <person name="Grigoriev I.V."/>
            <person name="Crous P."/>
            <person name="Smith M.E."/>
        </authorList>
    </citation>
    <scope>NUCLEOTIDE SEQUENCE</scope>
    <source>
        <strain evidence="1">CBS 109366</strain>
    </source>
</reference>
<dbReference type="EMBL" id="JANBUJ010000557">
    <property type="protein sequence ID" value="KAJ2771325.1"/>
    <property type="molecule type" value="Genomic_DNA"/>
</dbReference>
<proteinExistence type="predicted"/>
<evidence type="ECO:0000313" key="2">
    <source>
        <dbReference type="Proteomes" id="UP001140234"/>
    </source>
</evidence>
<gene>
    <name evidence="1" type="primary">UBP6</name>
    <name evidence="1" type="ORF">IWQ57_002267</name>
</gene>
<protein>
    <submittedName>
        <fullName evidence="1">Deubiquitinating enzyme</fullName>
        <ecNumber evidence="1">3.4.19.12</ecNumber>
    </submittedName>
</protein>
<dbReference type="EC" id="3.4.19.12" evidence="1"/>